<dbReference type="AlphaFoldDB" id="A0A315V4H6"/>
<dbReference type="CDD" id="cd00087">
    <property type="entry name" value="FReD"/>
    <property type="match status" value="1"/>
</dbReference>
<dbReference type="GO" id="GO:0042730">
    <property type="term" value="P:fibrinolysis"/>
    <property type="evidence" value="ECO:0007669"/>
    <property type="project" value="TreeGrafter"/>
</dbReference>
<dbReference type="PROSITE" id="PS00514">
    <property type="entry name" value="FIBRINOGEN_C_1"/>
    <property type="match status" value="1"/>
</dbReference>
<feature type="compositionally biased region" description="Low complexity" evidence="5">
    <location>
        <begin position="364"/>
        <end position="373"/>
    </location>
</feature>
<dbReference type="GO" id="GO:0030674">
    <property type="term" value="F:protein-macromolecule adaptor activity"/>
    <property type="evidence" value="ECO:0007669"/>
    <property type="project" value="TreeGrafter"/>
</dbReference>
<evidence type="ECO:0000313" key="8">
    <source>
        <dbReference type="Proteomes" id="UP000250572"/>
    </source>
</evidence>
<comment type="caution">
    <text evidence="7">The sequence shown here is derived from an EMBL/GenBank/DDBJ whole genome shotgun (WGS) entry which is preliminary data.</text>
</comment>
<dbReference type="InterPro" id="IPR020837">
    <property type="entry name" value="Fibrinogen_CS"/>
</dbReference>
<proteinExistence type="predicted"/>
<evidence type="ECO:0000256" key="2">
    <source>
        <dbReference type="ARBA" id="ARBA00022525"/>
    </source>
</evidence>
<dbReference type="PANTHER" id="PTHR47221">
    <property type="entry name" value="FIBRINOGEN ALPHA CHAIN"/>
    <property type="match status" value="1"/>
</dbReference>
<dbReference type="GO" id="GO:0034116">
    <property type="term" value="P:positive regulation of heterotypic cell-cell adhesion"/>
    <property type="evidence" value="ECO:0007669"/>
    <property type="project" value="TreeGrafter"/>
</dbReference>
<dbReference type="EMBL" id="NHOQ01002364">
    <property type="protein sequence ID" value="PWA17525.1"/>
    <property type="molecule type" value="Genomic_DNA"/>
</dbReference>
<dbReference type="PANTHER" id="PTHR47221:SF5">
    <property type="entry name" value="FIBRINOGEN C-TERMINAL DOMAIN-CONTAINING PROTEIN"/>
    <property type="match status" value="1"/>
</dbReference>
<keyword evidence="4" id="KW-0325">Glycoprotein</keyword>
<dbReference type="PROSITE" id="PS51406">
    <property type="entry name" value="FIBRINOGEN_C_2"/>
    <property type="match status" value="1"/>
</dbReference>
<dbReference type="SUPFAM" id="SSF56496">
    <property type="entry name" value="Fibrinogen C-terminal domain-like"/>
    <property type="match status" value="1"/>
</dbReference>
<evidence type="ECO:0000256" key="5">
    <source>
        <dbReference type="SAM" id="MobiDB-lite"/>
    </source>
</evidence>
<protein>
    <recommendedName>
        <fullName evidence="6">Fibrinogen C-terminal domain-containing protein</fullName>
    </recommendedName>
</protein>
<gene>
    <name evidence="7" type="ORF">CCH79_00011301</name>
</gene>
<dbReference type="Pfam" id="PF00147">
    <property type="entry name" value="Fibrinogen_C"/>
    <property type="match status" value="2"/>
</dbReference>
<keyword evidence="8" id="KW-1185">Reference proteome</keyword>
<dbReference type="InterPro" id="IPR002181">
    <property type="entry name" value="Fibrinogen_a/b/g_C_dom"/>
</dbReference>
<dbReference type="InterPro" id="IPR037579">
    <property type="entry name" value="FIB_ANG-like"/>
</dbReference>
<feature type="compositionally biased region" description="Basic and acidic residues" evidence="5">
    <location>
        <begin position="26"/>
        <end position="40"/>
    </location>
</feature>
<keyword evidence="2" id="KW-0964">Secreted</keyword>
<organism evidence="7 8">
    <name type="scientific">Gambusia affinis</name>
    <name type="common">Western mosquitofish</name>
    <name type="synonym">Heterandria affinis</name>
    <dbReference type="NCBI Taxonomy" id="33528"/>
    <lineage>
        <taxon>Eukaryota</taxon>
        <taxon>Metazoa</taxon>
        <taxon>Chordata</taxon>
        <taxon>Craniata</taxon>
        <taxon>Vertebrata</taxon>
        <taxon>Euteleostomi</taxon>
        <taxon>Actinopterygii</taxon>
        <taxon>Neopterygii</taxon>
        <taxon>Teleostei</taxon>
        <taxon>Neoteleostei</taxon>
        <taxon>Acanthomorphata</taxon>
        <taxon>Ovalentaria</taxon>
        <taxon>Atherinomorphae</taxon>
        <taxon>Cyprinodontiformes</taxon>
        <taxon>Poeciliidae</taxon>
        <taxon>Poeciliinae</taxon>
        <taxon>Gambusia</taxon>
    </lineage>
</organism>
<feature type="compositionally biased region" description="Basic residues" evidence="5">
    <location>
        <begin position="58"/>
        <end position="76"/>
    </location>
</feature>
<dbReference type="GO" id="GO:0005577">
    <property type="term" value="C:fibrinogen complex"/>
    <property type="evidence" value="ECO:0007669"/>
    <property type="project" value="TreeGrafter"/>
</dbReference>
<dbReference type="GO" id="GO:0005201">
    <property type="term" value="F:extracellular matrix structural constituent"/>
    <property type="evidence" value="ECO:0007669"/>
    <property type="project" value="TreeGrafter"/>
</dbReference>
<evidence type="ECO:0000313" key="7">
    <source>
        <dbReference type="EMBL" id="PWA17525.1"/>
    </source>
</evidence>
<evidence type="ECO:0000259" key="6">
    <source>
        <dbReference type="PROSITE" id="PS51406"/>
    </source>
</evidence>
<sequence>MSYEDNAGNNRAAAAGGSSCLVDANRQIRKEGEERGEDMQQRSSGLGVEPATSAPRTKASKRGARQHPVNRGHYHQGHSSSFWYLWTFGPVPGPAGKREQHTVILGSGLVENKKKARGATMGLEMWSLSLLLGLSLWTNGQALARNPILSRIRRAPGAAEENKKCSYTFLVPEQKITGPICATRGYSTDKDRVTRLDVAAVRDLLSKQRREMETLKLVVDVDGNMVNEMKLLRKESRNMNSRVTQLYMQLLHEIIRKRDNSLELAQLETRILNATSESLRLTSRYKELEAKYAALSAIVNNQSALIGTLEEHCMQMHSRRHEQPPIGPPLVQVVPENIPVSVPRFTNEIQSRNTRGFGPERGSRSGSTPTTSTLEVPKSERNFSTEGPFRDCQEAQEAGHSTSGMYLIKPDEAERPVQAWCEQDIDNGGWTVLQCRRDGSVNFFRNWDSYKSGFGNIDGEYWLGLEAIYKLGRQGDYKLLVEMEDWMDKKVYAQYNSFHLEPESEGYRLRLGTYQGNAGDSLSSHNGKQFTTLDRDKDAFSGWSYRDGFFTEALHFTCLHFVKDDSLTCRPWPRCRTSNCAHFHKGGWWYNACGQANLNGVWYTGGVYRSKFQDGIFWADYGGGFYSMKSVRMLIRPID</sequence>
<dbReference type="InterPro" id="IPR036056">
    <property type="entry name" value="Fibrinogen-like_C"/>
</dbReference>
<dbReference type="NCBIfam" id="NF040941">
    <property type="entry name" value="GGGWT_bact"/>
    <property type="match status" value="1"/>
</dbReference>
<evidence type="ECO:0000256" key="4">
    <source>
        <dbReference type="ARBA" id="ARBA00023180"/>
    </source>
</evidence>
<comment type="subcellular location">
    <subcellularLocation>
        <location evidence="1">Secreted</location>
    </subcellularLocation>
</comment>
<feature type="region of interest" description="Disordered" evidence="5">
    <location>
        <begin position="1"/>
        <end position="76"/>
    </location>
</feature>
<keyword evidence="3" id="KW-1015">Disulfide bond</keyword>
<reference evidence="7 8" key="1">
    <citation type="journal article" date="2018" name="G3 (Bethesda)">
        <title>A High-Quality Reference Genome for the Invasive Mosquitofish Gambusia affinis Using a Chicago Library.</title>
        <authorList>
            <person name="Hoffberg S.L."/>
            <person name="Troendle N.J."/>
            <person name="Glenn T.C."/>
            <person name="Mahmud O."/>
            <person name="Louha S."/>
            <person name="Chalopin D."/>
            <person name="Bennetzen J.L."/>
            <person name="Mauricio R."/>
        </authorList>
    </citation>
    <scope>NUCLEOTIDE SEQUENCE [LARGE SCALE GENOMIC DNA]</scope>
    <source>
        <strain evidence="7">NE01/NJP1002.9</strain>
        <tissue evidence="7">Muscle</tissue>
    </source>
</reference>
<dbReference type="SMART" id="SM00186">
    <property type="entry name" value="FBG"/>
    <property type="match status" value="1"/>
</dbReference>
<feature type="compositionally biased region" description="Low complexity" evidence="5">
    <location>
        <begin position="1"/>
        <end position="17"/>
    </location>
</feature>
<name>A0A315V4H6_GAMAF</name>
<dbReference type="STRING" id="33528.ENSGAFP00000016605"/>
<dbReference type="Gene3D" id="3.90.215.10">
    <property type="entry name" value="Gamma Fibrinogen, chain A, domain 1"/>
    <property type="match status" value="1"/>
</dbReference>
<feature type="domain" description="Fibrinogen C-terminal" evidence="6">
    <location>
        <begin position="383"/>
        <end position="639"/>
    </location>
</feature>
<evidence type="ECO:0000256" key="1">
    <source>
        <dbReference type="ARBA" id="ARBA00004613"/>
    </source>
</evidence>
<dbReference type="GO" id="GO:0070527">
    <property type="term" value="P:platelet aggregation"/>
    <property type="evidence" value="ECO:0007669"/>
    <property type="project" value="TreeGrafter"/>
</dbReference>
<dbReference type="InterPro" id="IPR014716">
    <property type="entry name" value="Fibrinogen_a/b/g_C_1"/>
</dbReference>
<dbReference type="GO" id="GO:0072377">
    <property type="term" value="P:blood coagulation, common pathway"/>
    <property type="evidence" value="ECO:0007669"/>
    <property type="project" value="TreeGrafter"/>
</dbReference>
<feature type="region of interest" description="Disordered" evidence="5">
    <location>
        <begin position="344"/>
        <end position="387"/>
    </location>
</feature>
<accession>A0A315V4H6</accession>
<feature type="compositionally biased region" description="Basic and acidic residues" evidence="5">
    <location>
        <begin position="377"/>
        <end position="387"/>
    </location>
</feature>
<dbReference type="Proteomes" id="UP000250572">
    <property type="component" value="Unassembled WGS sequence"/>
</dbReference>
<evidence type="ECO:0000256" key="3">
    <source>
        <dbReference type="ARBA" id="ARBA00023157"/>
    </source>
</evidence>